<organism evidence="1 2">
    <name type="scientific">Candidatus Magasanikbacteria bacterium GW2011_GWA2_50_22</name>
    <dbReference type="NCBI Taxonomy" id="1619043"/>
    <lineage>
        <taxon>Bacteria</taxon>
        <taxon>Candidatus Magasanikiibacteriota</taxon>
    </lineage>
</organism>
<evidence type="ECO:0000313" key="1">
    <source>
        <dbReference type="EMBL" id="KKW17523.1"/>
    </source>
</evidence>
<proteinExistence type="predicted"/>
<evidence type="ECO:0000313" key="2">
    <source>
        <dbReference type="Proteomes" id="UP000033982"/>
    </source>
</evidence>
<gene>
    <name evidence="1" type="ORF">UY58_C0002G0009</name>
</gene>
<name>A0A0G1WFG0_9BACT</name>
<accession>A0A0G1WFG0</accession>
<dbReference type="Proteomes" id="UP000033982">
    <property type="component" value="Unassembled WGS sequence"/>
</dbReference>
<dbReference type="EMBL" id="LCQN01000002">
    <property type="protein sequence ID" value="KKW17523.1"/>
    <property type="molecule type" value="Genomic_DNA"/>
</dbReference>
<comment type="caution">
    <text evidence="1">The sequence shown here is derived from an EMBL/GenBank/DDBJ whole genome shotgun (WGS) entry which is preliminary data.</text>
</comment>
<reference evidence="1 2" key="1">
    <citation type="journal article" date="2015" name="Nature">
        <title>rRNA introns, odd ribosomes, and small enigmatic genomes across a large radiation of phyla.</title>
        <authorList>
            <person name="Brown C.T."/>
            <person name="Hug L.A."/>
            <person name="Thomas B.C."/>
            <person name="Sharon I."/>
            <person name="Castelle C.J."/>
            <person name="Singh A."/>
            <person name="Wilkins M.J."/>
            <person name="Williams K.H."/>
            <person name="Banfield J.F."/>
        </authorList>
    </citation>
    <scope>NUCLEOTIDE SEQUENCE [LARGE SCALE GENOMIC DNA]</scope>
</reference>
<sequence length="396" mass="42249">MPLPAGSADVHAAGVVDRVATLPVEQEREVATAVRAHELVLGGGPRRGGGLVALLFPRRGPVHAERRPALEHLGAVPAEPPELRTVQGAGPDRVLVAAVELQQLLVGPGLAQSHEAVPRRGEPRRIELRDGIEPLERVALHRGRVALGDLRPRRQGRHAALGARRTAAGASLALVGLVQAVEEPAAVAAEVLAQLAPHGRHGDQLRVLVVLVVHAVAGEGHDLVGQRALGGGDRRLGRLHDREALTTGAAGDLQGLQPFRLRGHVRPRGVHPLRALTVALRGLADRGDEREEPRPLHAQLVPDDAEHLPGVAVAEHEPAERGHAVAGLPRPLALLHRAEVDRLLALTLRVVHLQLEGRGHLPDPLAVREQELEVVEAVPEGDHTFRLSRVHLCTSL</sequence>
<protein>
    <submittedName>
        <fullName evidence="1">Uncharacterized protein</fullName>
    </submittedName>
</protein>
<dbReference type="AlphaFoldDB" id="A0A0G1WFG0"/>